<proteinExistence type="predicted"/>
<evidence type="ECO:0000256" key="5">
    <source>
        <dbReference type="SAM" id="MobiDB-lite"/>
    </source>
</evidence>
<evidence type="ECO:0000256" key="2">
    <source>
        <dbReference type="ARBA" id="ARBA00023125"/>
    </source>
</evidence>
<evidence type="ECO:0000259" key="6">
    <source>
        <dbReference type="PROSITE" id="PS50977"/>
    </source>
</evidence>
<comment type="caution">
    <text evidence="7">The sequence shown here is derived from an EMBL/GenBank/DDBJ whole genome shotgun (WGS) entry which is preliminary data.</text>
</comment>
<keyword evidence="2 4" id="KW-0238">DNA-binding</keyword>
<dbReference type="GO" id="GO:0003700">
    <property type="term" value="F:DNA-binding transcription factor activity"/>
    <property type="evidence" value="ECO:0007669"/>
    <property type="project" value="TreeGrafter"/>
</dbReference>
<evidence type="ECO:0000313" key="7">
    <source>
        <dbReference type="EMBL" id="MBI5128117.1"/>
    </source>
</evidence>
<dbReference type="Gene3D" id="1.10.357.10">
    <property type="entry name" value="Tetracycline Repressor, domain 2"/>
    <property type="match status" value="1"/>
</dbReference>
<keyword evidence="1" id="KW-0805">Transcription regulation</keyword>
<dbReference type="PROSITE" id="PS50977">
    <property type="entry name" value="HTH_TETR_2"/>
    <property type="match status" value="1"/>
</dbReference>
<protein>
    <submittedName>
        <fullName evidence="7">TetR/AcrR family transcriptional regulator</fullName>
    </submittedName>
</protein>
<evidence type="ECO:0000256" key="4">
    <source>
        <dbReference type="PROSITE-ProRule" id="PRU00335"/>
    </source>
</evidence>
<dbReference type="SUPFAM" id="SSF46689">
    <property type="entry name" value="Homeodomain-like"/>
    <property type="match status" value="1"/>
</dbReference>
<gene>
    <name evidence="7" type="ORF">HZA66_01625</name>
</gene>
<evidence type="ECO:0000313" key="8">
    <source>
        <dbReference type="Proteomes" id="UP000782519"/>
    </source>
</evidence>
<feature type="region of interest" description="Disordered" evidence="5">
    <location>
        <begin position="1"/>
        <end position="21"/>
    </location>
</feature>
<feature type="domain" description="HTH tetR-type" evidence="6">
    <location>
        <begin position="23"/>
        <end position="83"/>
    </location>
</feature>
<accession>A0A933RW23</accession>
<dbReference type="Proteomes" id="UP000782519">
    <property type="component" value="Unassembled WGS sequence"/>
</dbReference>
<dbReference type="InterPro" id="IPR050109">
    <property type="entry name" value="HTH-type_TetR-like_transc_reg"/>
</dbReference>
<dbReference type="PANTHER" id="PTHR30055">
    <property type="entry name" value="HTH-TYPE TRANSCRIPTIONAL REGULATOR RUTR"/>
    <property type="match status" value="1"/>
</dbReference>
<organism evidence="7 8">
    <name type="scientific">Rhodopseudomonas palustris</name>
    <dbReference type="NCBI Taxonomy" id="1076"/>
    <lineage>
        <taxon>Bacteria</taxon>
        <taxon>Pseudomonadati</taxon>
        <taxon>Pseudomonadota</taxon>
        <taxon>Alphaproteobacteria</taxon>
        <taxon>Hyphomicrobiales</taxon>
        <taxon>Nitrobacteraceae</taxon>
        <taxon>Rhodopseudomonas</taxon>
    </lineage>
</organism>
<dbReference type="AlphaFoldDB" id="A0A933RW23"/>
<dbReference type="GO" id="GO:0000976">
    <property type="term" value="F:transcription cis-regulatory region binding"/>
    <property type="evidence" value="ECO:0007669"/>
    <property type="project" value="TreeGrafter"/>
</dbReference>
<name>A0A933RW23_RHOPL</name>
<keyword evidence="3" id="KW-0804">Transcription</keyword>
<dbReference type="PANTHER" id="PTHR30055:SF234">
    <property type="entry name" value="HTH-TYPE TRANSCRIPTIONAL REGULATOR BETI"/>
    <property type="match status" value="1"/>
</dbReference>
<dbReference type="Pfam" id="PF00440">
    <property type="entry name" value="TetR_N"/>
    <property type="match status" value="1"/>
</dbReference>
<dbReference type="EMBL" id="JACRJB010000005">
    <property type="protein sequence ID" value="MBI5128117.1"/>
    <property type="molecule type" value="Genomic_DNA"/>
</dbReference>
<reference evidence="7" key="1">
    <citation type="submission" date="2020-07" db="EMBL/GenBank/DDBJ databases">
        <title>Huge and variable diversity of episymbiotic CPR bacteria and DPANN archaea in groundwater ecosystems.</title>
        <authorList>
            <person name="He C.Y."/>
            <person name="Keren R."/>
            <person name="Whittaker M."/>
            <person name="Farag I.F."/>
            <person name="Doudna J."/>
            <person name="Cate J.H.D."/>
            <person name="Banfield J.F."/>
        </authorList>
    </citation>
    <scope>NUCLEOTIDE SEQUENCE</scope>
    <source>
        <strain evidence="7">NC_groundwater_1818_Pr3_B-0.1um_66_35</strain>
    </source>
</reference>
<feature type="DNA-binding region" description="H-T-H motif" evidence="4">
    <location>
        <begin position="46"/>
        <end position="65"/>
    </location>
</feature>
<evidence type="ECO:0000256" key="3">
    <source>
        <dbReference type="ARBA" id="ARBA00023163"/>
    </source>
</evidence>
<dbReference type="InterPro" id="IPR001647">
    <property type="entry name" value="HTH_TetR"/>
</dbReference>
<evidence type="ECO:0000256" key="1">
    <source>
        <dbReference type="ARBA" id="ARBA00023015"/>
    </source>
</evidence>
<dbReference type="InterPro" id="IPR009057">
    <property type="entry name" value="Homeodomain-like_sf"/>
</dbReference>
<sequence>MLGKPPPPRKSARSRATSPEAKAQVRAAFVATGRRLLATKNAEGYSLRAVAAAAGYSPGTIYQYFADQRDLLFAIREQDMLDATLALERIADAEPDSETRVRKLLLGAMRYWLDHFDHFETLFTLAPSMQIARSGDGVPFGRSAVVERAYAVFERAVGAFLQEHATPDIDCKTAVDCLLAAVHGMIWFPHATRTMVWTPPEPMIGTVIDAVLTSWKREGAGRQRKGGGGK</sequence>